<dbReference type="STRING" id="1464122.SAMN05421737_102286"/>
<sequence length="56" mass="6427">MLASLMVACAVFFGWILLDFTKTKQFTREIVLHAFIIAVISGIVWYVLDIVLSFFK</sequence>
<keyword evidence="1" id="KW-0812">Transmembrane</keyword>
<evidence type="ECO:0000256" key="1">
    <source>
        <dbReference type="SAM" id="Phobius"/>
    </source>
</evidence>
<accession>A0A1G6H2Q2</accession>
<proteinExistence type="predicted"/>
<keyword evidence="1" id="KW-1133">Transmembrane helix</keyword>
<evidence type="ECO:0000313" key="2">
    <source>
        <dbReference type="EMBL" id="SDB88577.1"/>
    </source>
</evidence>
<gene>
    <name evidence="2" type="ORF">SAMN05421737_102286</name>
</gene>
<dbReference type="RefSeq" id="WP_176763772.1">
    <property type="nucleotide sequence ID" value="NZ_FMYM01000002.1"/>
</dbReference>
<evidence type="ECO:0000313" key="3">
    <source>
        <dbReference type="Proteomes" id="UP000242662"/>
    </source>
</evidence>
<organism evidence="2 3">
    <name type="scientific">Shouchella lonarensis</name>
    <dbReference type="NCBI Taxonomy" id="1464122"/>
    <lineage>
        <taxon>Bacteria</taxon>
        <taxon>Bacillati</taxon>
        <taxon>Bacillota</taxon>
        <taxon>Bacilli</taxon>
        <taxon>Bacillales</taxon>
        <taxon>Bacillaceae</taxon>
        <taxon>Shouchella</taxon>
    </lineage>
</organism>
<keyword evidence="3" id="KW-1185">Reference proteome</keyword>
<reference evidence="3" key="1">
    <citation type="submission" date="2016-09" db="EMBL/GenBank/DDBJ databases">
        <authorList>
            <person name="Varghese N."/>
            <person name="Submissions S."/>
        </authorList>
    </citation>
    <scope>NUCLEOTIDE SEQUENCE [LARGE SCALE GENOMIC DNA]</scope>
    <source>
        <strain evidence="3">25nlg</strain>
    </source>
</reference>
<dbReference type="AlphaFoldDB" id="A0A1G6H2Q2"/>
<feature type="transmembrane region" description="Helical" evidence="1">
    <location>
        <begin position="33"/>
        <end position="55"/>
    </location>
</feature>
<keyword evidence="1" id="KW-0472">Membrane</keyword>
<dbReference type="EMBL" id="FMYM01000002">
    <property type="protein sequence ID" value="SDB88577.1"/>
    <property type="molecule type" value="Genomic_DNA"/>
</dbReference>
<name>A0A1G6H2Q2_9BACI</name>
<dbReference type="Proteomes" id="UP000242662">
    <property type="component" value="Unassembled WGS sequence"/>
</dbReference>
<protein>
    <submittedName>
        <fullName evidence="2">Uncharacterized protein</fullName>
    </submittedName>
</protein>